<evidence type="ECO:0000256" key="1">
    <source>
        <dbReference type="SAM" id="Phobius"/>
    </source>
</evidence>
<reference evidence="2 3" key="1">
    <citation type="submission" date="2020-08" db="EMBL/GenBank/DDBJ databases">
        <title>Sequencing the genomes of 1000 actinobacteria strains.</title>
        <authorList>
            <person name="Klenk H.-P."/>
        </authorList>
    </citation>
    <scope>NUCLEOTIDE SEQUENCE [LARGE SCALE GENOMIC DNA]</scope>
    <source>
        <strain evidence="2 3">DSM 105498</strain>
    </source>
</reference>
<feature type="transmembrane region" description="Helical" evidence="1">
    <location>
        <begin position="162"/>
        <end position="180"/>
    </location>
</feature>
<keyword evidence="1" id="KW-1133">Transmembrane helix</keyword>
<organism evidence="2 3">
    <name type="scientific">Nocardioides soli</name>
    <dbReference type="NCBI Taxonomy" id="1036020"/>
    <lineage>
        <taxon>Bacteria</taxon>
        <taxon>Bacillati</taxon>
        <taxon>Actinomycetota</taxon>
        <taxon>Actinomycetes</taxon>
        <taxon>Propionibacteriales</taxon>
        <taxon>Nocardioidaceae</taxon>
        <taxon>Nocardioides</taxon>
    </lineage>
</organism>
<feature type="transmembrane region" description="Helical" evidence="1">
    <location>
        <begin position="186"/>
        <end position="205"/>
    </location>
</feature>
<keyword evidence="1" id="KW-0812">Transmembrane</keyword>
<comment type="caution">
    <text evidence="2">The sequence shown here is derived from an EMBL/GenBank/DDBJ whole genome shotgun (WGS) entry which is preliminary data.</text>
</comment>
<gene>
    <name evidence="2" type="ORF">FHU40_003281</name>
</gene>
<feature type="transmembrane region" description="Helical" evidence="1">
    <location>
        <begin position="46"/>
        <end position="67"/>
    </location>
</feature>
<sequence>MITLTFVTGLVDAVGFLSFDRVFTGNMTGNLVILGMALGGAADLPVLGPTIAVCTFALGAMLTGVMLRRQPPGWSGRTIWMLATCSGALLLVTLTALFVPAHTEEMQLLGAAITAAVMGAQAGVARKVAVKDMTTVVVTSTLTSLASEDLIRADRTALLNRRGGAIVTIVAGALTGALLLRQELALPLALASLLTALVALTAWWAHPQADRRS</sequence>
<dbReference type="Proteomes" id="UP000589626">
    <property type="component" value="Unassembled WGS sequence"/>
</dbReference>
<protein>
    <submittedName>
        <fullName evidence="2">Uncharacterized membrane protein YoaK (UPF0700 family)</fullName>
    </submittedName>
</protein>
<feature type="transmembrane region" description="Helical" evidence="1">
    <location>
        <begin position="79"/>
        <end position="100"/>
    </location>
</feature>
<accession>A0A7W4VX87</accession>
<dbReference type="RefSeq" id="WP_183593282.1">
    <property type="nucleotide sequence ID" value="NZ_JACHWR010000002.1"/>
</dbReference>
<keyword evidence="1" id="KW-0472">Membrane</keyword>
<evidence type="ECO:0000313" key="2">
    <source>
        <dbReference type="EMBL" id="MBB3043463.1"/>
    </source>
</evidence>
<evidence type="ECO:0000313" key="3">
    <source>
        <dbReference type="Proteomes" id="UP000589626"/>
    </source>
</evidence>
<dbReference type="EMBL" id="JACHWR010000002">
    <property type="protein sequence ID" value="MBB3043463.1"/>
    <property type="molecule type" value="Genomic_DNA"/>
</dbReference>
<dbReference type="Pfam" id="PF06912">
    <property type="entry name" value="DUF1275"/>
    <property type="match status" value="1"/>
</dbReference>
<dbReference type="PANTHER" id="PTHR37314">
    <property type="entry name" value="SLR0142 PROTEIN"/>
    <property type="match status" value="1"/>
</dbReference>
<name>A0A7W4VX87_9ACTN</name>
<dbReference type="AlphaFoldDB" id="A0A7W4VX87"/>
<keyword evidence="3" id="KW-1185">Reference proteome</keyword>
<dbReference type="InterPro" id="IPR010699">
    <property type="entry name" value="DUF1275"/>
</dbReference>
<feature type="transmembrane region" description="Helical" evidence="1">
    <location>
        <begin position="106"/>
        <end position="125"/>
    </location>
</feature>
<dbReference type="PANTHER" id="PTHR37314:SF4">
    <property type="entry name" value="UPF0700 TRANSMEMBRANE PROTEIN YOAK"/>
    <property type="match status" value="1"/>
</dbReference>
<proteinExistence type="predicted"/>